<dbReference type="Proteomes" id="UP001488805">
    <property type="component" value="Unassembled WGS sequence"/>
</dbReference>
<accession>A0AAW1EAP1</accession>
<comment type="caution">
    <text evidence="1">The sequence shown here is derived from an EMBL/GenBank/DDBJ whole genome shotgun (WGS) entry which is preliminary data.</text>
</comment>
<proteinExistence type="predicted"/>
<sequence>MPSRPINQQATSGPDGKLQSVVCTAEQVMSCRPPLDESKATSRKKRAARTVTNLFHPGNHLFEKTFLWETGPVRKDQDQLLSQKLHAKSCHLTAT</sequence>
<dbReference type="EMBL" id="JBCEZU010000434">
    <property type="protein sequence ID" value="KAK9519641.1"/>
    <property type="molecule type" value="Genomic_DNA"/>
</dbReference>
<protein>
    <submittedName>
        <fullName evidence="1">Uncharacterized protein</fullName>
    </submittedName>
</protein>
<evidence type="ECO:0000313" key="2">
    <source>
        <dbReference type="Proteomes" id="UP001488805"/>
    </source>
</evidence>
<keyword evidence="2" id="KW-1185">Reference proteome</keyword>
<reference evidence="1 2" key="1">
    <citation type="journal article" date="2024" name="Genome Biol. Evol.">
        <title>Chromosome-level genome assembly of the viviparous eelpout Zoarces viviparus.</title>
        <authorList>
            <person name="Fuhrmann N."/>
            <person name="Brasseur M.V."/>
            <person name="Bakowski C.E."/>
            <person name="Podsiadlowski L."/>
            <person name="Prost S."/>
            <person name="Krehenwinkel H."/>
            <person name="Mayer C."/>
        </authorList>
    </citation>
    <scope>NUCLEOTIDE SEQUENCE [LARGE SCALE GENOMIC DNA]</scope>
    <source>
        <strain evidence="1">NO-MEL_2022_Ind0_liver</strain>
    </source>
</reference>
<evidence type="ECO:0000313" key="1">
    <source>
        <dbReference type="EMBL" id="KAK9519641.1"/>
    </source>
</evidence>
<organism evidence="1 2">
    <name type="scientific">Zoarces viviparus</name>
    <name type="common">Viviparous eelpout</name>
    <name type="synonym">Blennius viviparus</name>
    <dbReference type="NCBI Taxonomy" id="48416"/>
    <lineage>
        <taxon>Eukaryota</taxon>
        <taxon>Metazoa</taxon>
        <taxon>Chordata</taxon>
        <taxon>Craniata</taxon>
        <taxon>Vertebrata</taxon>
        <taxon>Euteleostomi</taxon>
        <taxon>Actinopterygii</taxon>
        <taxon>Neopterygii</taxon>
        <taxon>Teleostei</taxon>
        <taxon>Neoteleostei</taxon>
        <taxon>Acanthomorphata</taxon>
        <taxon>Eupercaria</taxon>
        <taxon>Perciformes</taxon>
        <taxon>Cottioidei</taxon>
        <taxon>Zoarcales</taxon>
        <taxon>Zoarcidae</taxon>
        <taxon>Zoarcinae</taxon>
        <taxon>Zoarces</taxon>
    </lineage>
</organism>
<name>A0AAW1EAP1_ZOAVI</name>
<gene>
    <name evidence="1" type="ORF">VZT92_022355</name>
</gene>
<dbReference type="AlphaFoldDB" id="A0AAW1EAP1"/>